<reference evidence="1" key="1">
    <citation type="journal article" date="2015" name="Nature">
        <title>Complex archaea that bridge the gap between prokaryotes and eukaryotes.</title>
        <authorList>
            <person name="Spang A."/>
            <person name="Saw J.H."/>
            <person name="Jorgensen S.L."/>
            <person name="Zaremba-Niedzwiedzka K."/>
            <person name="Martijn J."/>
            <person name="Lind A.E."/>
            <person name="van Eijk R."/>
            <person name="Schleper C."/>
            <person name="Guy L."/>
            <person name="Ettema T.J."/>
        </authorList>
    </citation>
    <scope>NUCLEOTIDE SEQUENCE</scope>
</reference>
<gene>
    <name evidence="1" type="ORF">LCGC14_1971240</name>
</gene>
<name>A0A0F9FZW5_9ZZZZ</name>
<dbReference type="EMBL" id="LAZR01021882">
    <property type="protein sequence ID" value="KKL83791.1"/>
    <property type="molecule type" value="Genomic_DNA"/>
</dbReference>
<proteinExistence type="predicted"/>
<evidence type="ECO:0000313" key="1">
    <source>
        <dbReference type="EMBL" id="KKL83791.1"/>
    </source>
</evidence>
<sequence length="113" mass="12299">MDRIGDVGSRPGGGGVRRVCLYLRMVKSTKAEMMALHSDVFTRAQGACEWPGCVDPGTQLAHLTHRGMGGSKVANRLDNAALLCERHHDCLDGRTGLGILRWELNEMLRAVIG</sequence>
<evidence type="ECO:0008006" key="2">
    <source>
        <dbReference type="Google" id="ProtNLM"/>
    </source>
</evidence>
<protein>
    <recommendedName>
        <fullName evidence="2">HNH nuclease domain-containing protein</fullName>
    </recommendedName>
</protein>
<organism evidence="1">
    <name type="scientific">marine sediment metagenome</name>
    <dbReference type="NCBI Taxonomy" id="412755"/>
    <lineage>
        <taxon>unclassified sequences</taxon>
        <taxon>metagenomes</taxon>
        <taxon>ecological metagenomes</taxon>
    </lineage>
</organism>
<dbReference type="AlphaFoldDB" id="A0A0F9FZW5"/>
<accession>A0A0F9FZW5</accession>
<comment type="caution">
    <text evidence="1">The sequence shown here is derived from an EMBL/GenBank/DDBJ whole genome shotgun (WGS) entry which is preliminary data.</text>
</comment>